<dbReference type="EMBL" id="CAAALY010020880">
    <property type="protein sequence ID" value="VEL14359.1"/>
    <property type="molecule type" value="Genomic_DNA"/>
</dbReference>
<proteinExistence type="predicted"/>
<evidence type="ECO:0000313" key="2">
    <source>
        <dbReference type="Proteomes" id="UP000784294"/>
    </source>
</evidence>
<protein>
    <submittedName>
        <fullName evidence="1">Uncharacterized protein</fullName>
    </submittedName>
</protein>
<comment type="caution">
    <text evidence="1">The sequence shown here is derived from an EMBL/GenBank/DDBJ whole genome shotgun (WGS) entry which is preliminary data.</text>
</comment>
<dbReference type="OrthoDB" id="6284657at2759"/>
<organism evidence="1 2">
    <name type="scientific">Protopolystoma xenopodis</name>
    <dbReference type="NCBI Taxonomy" id="117903"/>
    <lineage>
        <taxon>Eukaryota</taxon>
        <taxon>Metazoa</taxon>
        <taxon>Spiralia</taxon>
        <taxon>Lophotrochozoa</taxon>
        <taxon>Platyhelminthes</taxon>
        <taxon>Monogenea</taxon>
        <taxon>Polyopisthocotylea</taxon>
        <taxon>Polystomatidea</taxon>
        <taxon>Polystomatidae</taxon>
        <taxon>Protopolystoma</taxon>
    </lineage>
</organism>
<dbReference type="AlphaFoldDB" id="A0A448WL30"/>
<accession>A0A448WL30</accession>
<evidence type="ECO:0000313" key="1">
    <source>
        <dbReference type="EMBL" id="VEL14359.1"/>
    </source>
</evidence>
<reference evidence="1" key="1">
    <citation type="submission" date="2018-11" db="EMBL/GenBank/DDBJ databases">
        <authorList>
            <consortium name="Pathogen Informatics"/>
        </authorList>
    </citation>
    <scope>NUCLEOTIDE SEQUENCE</scope>
</reference>
<name>A0A448WL30_9PLAT</name>
<keyword evidence="2" id="KW-1185">Reference proteome</keyword>
<gene>
    <name evidence="1" type="ORF">PXEA_LOCUS7799</name>
</gene>
<sequence length="168" mass="18786">MSIGVVRRGTDNFRVDYPLTSGTYVQFRCLPVPSTNLSGEITFNISSPDPRIILKAVYDDPNSIFPSQVICKDLNPELDSKIMLFSDKLSMKNMKLLVFSESPPPWLPRKANSDGQFPERSQVIDFRQVGGFDPARHAGQYTCEATNINGARFKKMILPEITKTIPGS</sequence>
<dbReference type="Proteomes" id="UP000784294">
    <property type="component" value="Unassembled WGS sequence"/>
</dbReference>